<feature type="transmembrane region" description="Helical" evidence="1">
    <location>
        <begin position="65"/>
        <end position="82"/>
    </location>
</feature>
<dbReference type="Pfam" id="PF02517">
    <property type="entry name" value="Rce1-like"/>
    <property type="match status" value="1"/>
</dbReference>
<evidence type="ECO:0000256" key="1">
    <source>
        <dbReference type="SAM" id="Phobius"/>
    </source>
</evidence>
<name>A0ABY8WTT6_9BACT</name>
<gene>
    <name evidence="3" type="ORF">SEML1_0208</name>
</gene>
<evidence type="ECO:0000259" key="2">
    <source>
        <dbReference type="Pfam" id="PF02517"/>
    </source>
</evidence>
<dbReference type="RefSeq" id="WP_376754209.1">
    <property type="nucleotide sequence ID" value="NZ_CP124550.1"/>
</dbReference>
<keyword evidence="3" id="KW-0645">Protease</keyword>
<dbReference type="EMBL" id="CP124550">
    <property type="protein sequence ID" value="WIO45838.1"/>
    <property type="molecule type" value="Genomic_DNA"/>
</dbReference>
<keyword evidence="1" id="KW-1133">Transmembrane helix</keyword>
<keyword evidence="3" id="KW-0482">Metalloprotease</keyword>
<feature type="transmembrane region" description="Helical" evidence="1">
    <location>
        <begin position="181"/>
        <end position="202"/>
    </location>
</feature>
<dbReference type="Proteomes" id="UP001177295">
    <property type="component" value="Chromosome"/>
</dbReference>
<keyword evidence="3" id="KW-0378">Hydrolase</keyword>
<keyword evidence="1" id="KW-0812">Transmembrane</keyword>
<dbReference type="GO" id="GO:0008237">
    <property type="term" value="F:metallopeptidase activity"/>
    <property type="evidence" value="ECO:0007669"/>
    <property type="project" value="UniProtKB-KW"/>
</dbReference>
<sequence length="244" mass="27349">MKVVLKRPHLTFNKKQWIGVLAWIGGVVAAYVVAAYLSSGLFWALLKIGALPFANQTVLTLAQRVVVYMIIVAFLLAGAWRLQQALSRRDMGLWRLLDWRDIGLSIVGVFAYLVLTVLLLAIARSVPGFDINQAQDTGLGKLYSYDLLMAFLVLVIATPFFEELLFRGILYGRLRSLRLPWWLAAIIISALFGAAHMQWNVAVDVFALSLVMCVLREKTESIWAGFLVHVIKNFVAFYVVFVAA</sequence>
<evidence type="ECO:0000313" key="4">
    <source>
        <dbReference type="Proteomes" id="UP001177295"/>
    </source>
</evidence>
<reference evidence="3 4" key="1">
    <citation type="journal article" date="2023" name="Cell">
        <title>Genetic manipulation of Patescibacteria provides mechanistic insights into microbial dark matter and the epibiotic lifestyle.</title>
        <authorList>
            <person name="Wang Y."/>
            <person name="Gallagher L.A."/>
            <person name="Andrade P.A."/>
            <person name="Liu A."/>
            <person name="Humphreys I.R."/>
            <person name="Turkarslan S."/>
            <person name="Cutler K.J."/>
            <person name="Arrieta-Ortiz M.L."/>
            <person name="Li Y."/>
            <person name="Radey M.C."/>
            <person name="McLean J.S."/>
            <person name="Cong Q."/>
            <person name="Baker D."/>
            <person name="Baliga N.S."/>
            <person name="Peterson S.B."/>
            <person name="Mougous J.D."/>
        </authorList>
    </citation>
    <scope>NUCLEOTIDE SEQUENCE [LARGE SCALE GENOMIC DNA]</scope>
    <source>
        <strain evidence="3 4">ML1</strain>
    </source>
</reference>
<proteinExistence type="predicted"/>
<dbReference type="InterPro" id="IPR003675">
    <property type="entry name" value="Rce1/LyrA-like_dom"/>
</dbReference>
<feature type="transmembrane region" description="Helical" evidence="1">
    <location>
        <begin position="142"/>
        <end position="161"/>
    </location>
</feature>
<keyword evidence="4" id="KW-1185">Reference proteome</keyword>
<evidence type="ECO:0000313" key="3">
    <source>
        <dbReference type="EMBL" id="WIO45838.1"/>
    </source>
</evidence>
<feature type="transmembrane region" description="Helical" evidence="1">
    <location>
        <begin position="102"/>
        <end position="122"/>
    </location>
</feature>
<dbReference type="PANTHER" id="PTHR43592:SF15">
    <property type="entry name" value="CAAX AMINO TERMINAL PROTEASE FAMILY PROTEIN"/>
    <property type="match status" value="1"/>
</dbReference>
<protein>
    <submittedName>
        <fullName evidence="3">CPBP family intramembrane metalloprotease</fullName>
    </submittedName>
</protein>
<organism evidence="3 4">
    <name type="scientific">Candidatus Southlakia epibionticum</name>
    <dbReference type="NCBI Taxonomy" id="3043284"/>
    <lineage>
        <taxon>Bacteria</taxon>
        <taxon>Candidatus Saccharimonadota</taxon>
        <taxon>Candidatus Saccharimonadia</taxon>
        <taxon>Candidatus Saccharimonadales</taxon>
        <taxon>Candidatus Saccharimonadaceae</taxon>
        <taxon>Candidatus Southlakia</taxon>
    </lineage>
</organism>
<feature type="transmembrane region" description="Helical" evidence="1">
    <location>
        <begin position="20"/>
        <end position="45"/>
    </location>
</feature>
<accession>A0ABY8WTT6</accession>
<dbReference type="PANTHER" id="PTHR43592">
    <property type="entry name" value="CAAX AMINO TERMINAL PROTEASE"/>
    <property type="match status" value="1"/>
</dbReference>
<feature type="transmembrane region" description="Helical" evidence="1">
    <location>
        <begin position="222"/>
        <end position="243"/>
    </location>
</feature>
<keyword evidence="1" id="KW-0472">Membrane</keyword>
<feature type="domain" description="CAAX prenyl protease 2/Lysostaphin resistance protein A-like" evidence="2">
    <location>
        <begin position="147"/>
        <end position="235"/>
    </location>
</feature>